<feature type="transmembrane region" description="Helical" evidence="7">
    <location>
        <begin position="708"/>
        <end position="727"/>
    </location>
</feature>
<organism evidence="9 10">
    <name type="scientific">Lithocarpus litseifolius</name>
    <dbReference type="NCBI Taxonomy" id="425828"/>
    <lineage>
        <taxon>Eukaryota</taxon>
        <taxon>Viridiplantae</taxon>
        <taxon>Streptophyta</taxon>
        <taxon>Embryophyta</taxon>
        <taxon>Tracheophyta</taxon>
        <taxon>Spermatophyta</taxon>
        <taxon>Magnoliopsida</taxon>
        <taxon>eudicotyledons</taxon>
        <taxon>Gunneridae</taxon>
        <taxon>Pentapetalae</taxon>
        <taxon>rosids</taxon>
        <taxon>fabids</taxon>
        <taxon>Fagales</taxon>
        <taxon>Fagaceae</taxon>
        <taxon>Lithocarpus</taxon>
    </lineage>
</organism>
<feature type="compositionally biased region" description="Basic and acidic residues" evidence="6">
    <location>
        <begin position="623"/>
        <end position="634"/>
    </location>
</feature>
<keyword evidence="5 7" id="KW-0472">Membrane</keyword>
<dbReference type="Pfam" id="PF12515">
    <property type="entry name" value="CaATP_NAI"/>
    <property type="match status" value="1"/>
</dbReference>
<feature type="region of interest" description="Disordered" evidence="6">
    <location>
        <begin position="794"/>
        <end position="817"/>
    </location>
</feature>
<feature type="transmembrane region" description="Helical" evidence="7">
    <location>
        <begin position="217"/>
        <end position="234"/>
    </location>
</feature>
<comment type="subcellular location">
    <subcellularLocation>
        <location evidence="1">Membrane</location>
    </subcellularLocation>
</comment>
<dbReference type="PANTHER" id="PTHR24093:SF520">
    <property type="entry name" value="CALCIUM-TRANSPORTING ATPASE 9, PLASMA MEMBRANE-TYPE"/>
    <property type="match status" value="1"/>
</dbReference>
<evidence type="ECO:0000256" key="1">
    <source>
        <dbReference type="ARBA" id="ARBA00004370"/>
    </source>
</evidence>
<feature type="compositionally biased region" description="Basic and acidic residues" evidence="6">
    <location>
        <begin position="808"/>
        <end position="817"/>
    </location>
</feature>
<dbReference type="Gene3D" id="2.70.150.10">
    <property type="entry name" value="Calcium-transporting ATPase, cytoplasmic transduction domain A"/>
    <property type="match status" value="1"/>
</dbReference>
<dbReference type="PRINTS" id="PR00121">
    <property type="entry name" value="NAKATPASE"/>
</dbReference>
<dbReference type="AlphaFoldDB" id="A0AAW2CGX5"/>
<evidence type="ECO:0000313" key="9">
    <source>
        <dbReference type="EMBL" id="KAK9997456.1"/>
    </source>
</evidence>
<feature type="transmembrane region" description="Helical" evidence="7">
    <location>
        <begin position="246"/>
        <end position="264"/>
    </location>
</feature>
<dbReference type="Gene3D" id="1.20.1110.10">
    <property type="entry name" value="Calcium-transporting ATPase, transmembrane domain"/>
    <property type="match status" value="1"/>
</dbReference>
<feature type="domain" description="Cation-transporting P-type ATPase N-terminal" evidence="8">
    <location>
        <begin position="160"/>
        <end position="234"/>
    </location>
</feature>
<feature type="region of interest" description="Disordered" evidence="6">
    <location>
        <begin position="565"/>
        <end position="634"/>
    </location>
</feature>
<dbReference type="InterPro" id="IPR023298">
    <property type="entry name" value="ATPase_P-typ_TM_dom_sf"/>
</dbReference>
<keyword evidence="10" id="KW-1185">Reference proteome</keyword>
<name>A0AAW2CGX5_9ROSI</name>
<keyword evidence="2 7" id="KW-0812">Transmembrane</keyword>
<dbReference type="InterPro" id="IPR024750">
    <property type="entry name" value="Ca_ATPase_N_dom"/>
</dbReference>
<dbReference type="EMBL" id="JAZDWU010000007">
    <property type="protein sequence ID" value="KAK9997456.1"/>
    <property type="molecule type" value="Genomic_DNA"/>
</dbReference>
<evidence type="ECO:0000259" key="8">
    <source>
        <dbReference type="SMART" id="SM00831"/>
    </source>
</evidence>
<sequence>MASSDSNGMFQHQQPSRNTNNHSPNNHRHRHHDEEAGGGPGSAKFGDYEVSGDPFDIPQAKNASLETLKRWRQMALALNASRRFRYTLDLKREEEKEQRRRMIRSHAQVIRAAVLFKLAGENQIVIGPLATPSTPTGDYGIGLEQLVSITRDHNISALQEYGGVKGVSQLLKTNLEEGITEDETDLIKRKNSFGSNTYPRKKGRSFLRFLWEARQDLTLIILIVAAVVSLALGIKTEGVKEGWYDGGSIAFVVFLFLVIIVTAVSDYRQSLQIQNLNDEKRNMQVEVFRGGRRVQISIFDIVDGDVVLLNIGDQVAADGIVITSHSLAIDESSMTGESKIVHKDQKAPFLMSGCKVADGVGTMLVTVVGINTEWGLLMASISEDAREEMPLQVRLNGVATFIGIVGLSVAVFVLIILLVRYLTGHSKNPDGSTQYVRGVTSASEVVDGVIKIFTVAVTIVVVAVLEGLPLAATLTLAYSMRKMMADKALVRRLSACETMGSATTICSDKTGTLTLNQMENIGSVEGRDGGATPYIDCDFDLTPHIGRTGGTTTVGFAFSQASNSVEGQDASSSGHNGGSGAGSGSDESDQSTGSGGTDTNKGISRRGAGDEHDEDDRDEGNDEDRRRVGELESRTRRVRNSSNMRLVGIFTAIAVQSTSAIIALSLDGLSPLARKPFTGVLVTNLVGFLCLYVALFPSRYISPRAAEILVRVEGASAAFGFLLMMAAKTEKLCSSSAIASDSEAIPFLLFNNRQFKRCYCILKPGVFRRYALISLELLNARTVTQPSKGEELVVEPDGTDEFNPPERSYQDQRDRPLRQANHMSISLTKVMKPFNAANNVPSCYRTSCTDRWKSH</sequence>
<dbReference type="SUPFAM" id="SSF81653">
    <property type="entry name" value="Calcium ATPase, transduction domain A"/>
    <property type="match status" value="1"/>
</dbReference>
<feature type="compositionally biased region" description="Polar residues" evidence="6">
    <location>
        <begin position="1"/>
        <end position="14"/>
    </location>
</feature>
<comment type="caution">
    <text evidence="9">The sequence shown here is derived from an EMBL/GenBank/DDBJ whole genome shotgun (WGS) entry which is preliminary data.</text>
</comment>
<dbReference type="FunFam" id="2.70.150.10:FF:000006">
    <property type="entry name" value="Calcium-transporting ATPase"/>
    <property type="match status" value="1"/>
</dbReference>
<evidence type="ECO:0000256" key="4">
    <source>
        <dbReference type="ARBA" id="ARBA00022989"/>
    </source>
</evidence>
<dbReference type="InterPro" id="IPR008250">
    <property type="entry name" value="ATPase_P-typ_transduc_dom_A_sf"/>
</dbReference>
<evidence type="ECO:0000256" key="5">
    <source>
        <dbReference type="ARBA" id="ARBA00023136"/>
    </source>
</evidence>
<dbReference type="GO" id="GO:0005388">
    <property type="term" value="F:P-type calcium transporter activity"/>
    <property type="evidence" value="ECO:0007669"/>
    <property type="project" value="TreeGrafter"/>
</dbReference>
<dbReference type="FunFam" id="1.20.5.170:FF:000029">
    <property type="entry name" value="Calcium-transporting ATPase"/>
    <property type="match status" value="1"/>
</dbReference>
<feature type="compositionally biased region" description="Acidic residues" evidence="6">
    <location>
        <begin position="611"/>
        <end position="622"/>
    </location>
</feature>
<dbReference type="InterPro" id="IPR004014">
    <property type="entry name" value="ATPase_P-typ_cation-transptr_N"/>
</dbReference>
<evidence type="ECO:0000256" key="7">
    <source>
        <dbReference type="SAM" id="Phobius"/>
    </source>
</evidence>
<dbReference type="PANTHER" id="PTHR24093">
    <property type="entry name" value="CATION TRANSPORTING ATPASE"/>
    <property type="match status" value="1"/>
</dbReference>
<keyword evidence="4 7" id="KW-1133">Transmembrane helix</keyword>
<evidence type="ECO:0000313" key="10">
    <source>
        <dbReference type="Proteomes" id="UP001459277"/>
    </source>
</evidence>
<dbReference type="Gene3D" id="3.40.50.1000">
    <property type="entry name" value="HAD superfamily/HAD-like"/>
    <property type="match status" value="1"/>
</dbReference>
<gene>
    <name evidence="9" type="ORF">SO802_022142</name>
</gene>
<evidence type="ECO:0000256" key="3">
    <source>
        <dbReference type="ARBA" id="ARBA00022842"/>
    </source>
</evidence>
<evidence type="ECO:0000256" key="2">
    <source>
        <dbReference type="ARBA" id="ARBA00022692"/>
    </source>
</evidence>
<feature type="region of interest" description="Disordered" evidence="6">
    <location>
        <begin position="1"/>
        <end position="49"/>
    </location>
</feature>
<dbReference type="Proteomes" id="UP001459277">
    <property type="component" value="Unassembled WGS sequence"/>
</dbReference>
<dbReference type="SUPFAM" id="SSF81665">
    <property type="entry name" value="Calcium ATPase, transmembrane domain M"/>
    <property type="match status" value="1"/>
</dbReference>
<reference evidence="9 10" key="1">
    <citation type="submission" date="2024-01" db="EMBL/GenBank/DDBJ databases">
        <title>A telomere-to-telomere, gap-free genome of sweet tea (Lithocarpus litseifolius).</title>
        <authorList>
            <person name="Zhou J."/>
        </authorList>
    </citation>
    <scope>NUCLEOTIDE SEQUENCE [LARGE SCALE GENOMIC DNA]</scope>
    <source>
        <strain evidence="9">Zhou-2022a</strain>
        <tissue evidence="9">Leaf</tissue>
    </source>
</reference>
<dbReference type="Pfam" id="PF00122">
    <property type="entry name" value="E1-E2_ATPase"/>
    <property type="match status" value="1"/>
</dbReference>
<keyword evidence="3" id="KW-0460">Magnesium</keyword>
<feature type="transmembrane region" description="Helical" evidence="7">
    <location>
        <begin position="646"/>
        <end position="665"/>
    </location>
</feature>
<dbReference type="InterPro" id="IPR018303">
    <property type="entry name" value="ATPase_P-typ_P_site"/>
</dbReference>
<dbReference type="InterPro" id="IPR059000">
    <property type="entry name" value="ATPase_P-type_domA"/>
</dbReference>
<dbReference type="GO" id="GO:0005886">
    <property type="term" value="C:plasma membrane"/>
    <property type="evidence" value="ECO:0007669"/>
    <property type="project" value="TreeGrafter"/>
</dbReference>
<protein>
    <recommendedName>
        <fullName evidence="8">Cation-transporting P-type ATPase N-terminal domain-containing protein</fullName>
    </recommendedName>
</protein>
<dbReference type="PRINTS" id="PR00119">
    <property type="entry name" value="CATATPASE"/>
</dbReference>
<evidence type="ECO:0000256" key="6">
    <source>
        <dbReference type="SAM" id="MobiDB-lite"/>
    </source>
</evidence>
<dbReference type="GO" id="GO:0005516">
    <property type="term" value="F:calmodulin binding"/>
    <property type="evidence" value="ECO:0007669"/>
    <property type="project" value="InterPro"/>
</dbReference>
<feature type="transmembrane region" description="Helical" evidence="7">
    <location>
        <begin position="452"/>
        <end position="478"/>
    </location>
</feature>
<feature type="transmembrane region" description="Helical" evidence="7">
    <location>
        <begin position="677"/>
        <end position="696"/>
    </location>
</feature>
<dbReference type="FunFam" id="1.20.1110.10:FF:000097">
    <property type="entry name" value="Calcium-transporting ATPase 9 plasma membrane-type"/>
    <property type="match status" value="1"/>
</dbReference>
<proteinExistence type="predicted"/>
<dbReference type="SMART" id="SM00831">
    <property type="entry name" value="Cation_ATPase_N"/>
    <property type="match status" value="1"/>
</dbReference>
<dbReference type="PROSITE" id="PS00154">
    <property type="entry name" value="ATPASE_E1_E2"/>
    <property type="match status" value="1"/>
</dbReference>
<accession>A0AAW2CGX5</accession>
<dbReference type="Gene3D" id="1.20.5.170">
    <property type="match status" value="1"/>
</dbReference>
<dbReference type="InterPro" id="IPR023214">
    <property type="entry name" value="HAD_sf"/>
</dbReference>
<dbReference type="Pfam" id="PF00690">
    <property type="entry name" value="Cation_ATPase_N"/>
    <property type="match status" value="1"/>
</dbReference>
<feature type="compositionally biased region" description="Low complexity" evidence="6">
    <location>
        <begin position="15"/>
        <end position="24"/>
    </location>
</feature>
<feature type="transmembrane region" description="Helical" evidence="7">
    <location>
        <begin position="398"/>
        <end position="422"/>
    </location>
</feature>